<feature type="compositionally biased region" description="Low complexity" evidence="2">
    <location>
        <begin position="696"/>
        <end position="727"/>
    </location>
</feature>
<evidence type="ECO:0000256" key="2">
    <source>
        <dbReference type="SAM" id="MobiDB-lite"/>
    </source>
</evidence>
<dbReference type="PANTHER" id="PTHR45924:SF2">
    <property type="entry name" value="FI17866P1"/>
    <property type="match status" value="1"/>
</dbReference>
<dbReference type="InterPro" id="IPR035899">
    <property type="entry name" value="DBL_dom_sf"/>
</dbReference>
<dbReference type="PROSITE" id="PS50010">
    <property type="entry name" value="DH_2"/>
    <property type="match status" value="1"/>
</dbReference>
<organism evidence="3">
    <name type="scientific">Cyprideis torosa</name>
    <dbReference type="NCBI Taxonomy" id="163714"/>
    <lineage>
        <taxon>Eukaryota</taxon>
        <taxon>Metazoa</taxon>
        <taxon>Ecdysozoa</taxon>
        <taxon>Arthropoda</taxon>
        <taxon>Crustacea</taxon>
        <taxon>Oligostraca</taxon>
        <taxon>Ostracoda</taxon>
        <taxon>Podocopa</taxon>
        <taxon>Podocopida</taxon>
        <taxon>Cytherocopina</taxon>
        <taxon>Cytheroidea</taxon>
        <taxon>Cytherideidae</taxon>
        <taxon>Cyprideis</taxon>
    </lineage>
</organism>
<dbReference type="Gene3D" id="2.30.29.30">
    <property type="entry name" value="Pleckstrin-homology domain (PH domain)/Phosphotyrosine-binding domain (PTB)"/>
    <property type="match status" value="1"/>
</dbReference>
<feature type="compositionally biased region" description="Pro residues" evidence="2">
    <location>
        <begin position="627"/>
        <end position="639"/>
    </location>
</feature>
<dbReference type="SUPFAM" id="SSF48065">
    <property type="entry name" value="DBL homology domain (DH-domain)"/>
    <property type="match status" value="1"/>
</dbReference>
<evidence type="ECO:0000313" key="3">
    <source>
        <dbReference type="EMBL" id="CAD7224119.1"/>
    </source>
</evidence>
<reference evidence="3" key="1">
    <citation type="submission" date="2020-11" db="EMBL/GenBank/DDBJ databases">
        <authorList>
            <person name="Tran Van P."/>
        </authorList>
    </citation>
    <scope>NUCLEOTIDE SEQUENCE</scope>
</reference>
<feature type="region of interest" description="Disordered" evidence="2">
    <location>
        <begin position="532"/>
        <end position="655"/>
    </location>
</feature>
<protein>
    <submittedName>
        <fullName evidence="3">Uncharacterized protein</fullName>
    </submittedName>
</protein>
<dbReference type="InterPro" id="IPR043324">
    <property type="entry name" value="PH_PLEKHG1_G2_G3"/>
</dbReference>
<keyword evidence="1" id="KW-0597">Phosphoprotein</keyword>
<dbReference type="CDD" id="cd13243">
    <property type="entry name" value="PH_PLEKHG1_G2_G3"/>
    <property type="match status" value="1"/>
</dbReference>
<feature type="region of interest" description="Disordered" evidence="2">
    <location>
        <begin position="70"/>
        <end position="90"/>
    </location>
</feature>
<dbReference type="SUPFAM" id="SSF50729">
    <property type="entry name" value="PH domain-like"/>
    <property type="match status" value="1"/>
</dbReference>
<feature type="region of interest" description="Disordered" evidence="2">
    <location>
        <begin position="1022"/>
        <end position="1168"/>
    </location>
</feature>
<dbReference type="AlphaFoldDB" id="A0A7R8W895"/>
<feature type="region of interest" description="Disordered" evidence="2">
    <location>
        <begin position="118"/>
        <end position="146"/>
    </location>
</feature>
<dbReference type="Pfam" id="PF00621">
    <property type="entry name" value="RhoGEF"/>
    <property type="match status" value="1"/>
</dbReference>
<feature type="region of interest" description="Disordered" evidence="2">
    <location>
        <begin position="790"/>
        <end position="847"/>
    </location>
</feature>
<feature type="compositionally biased region" description="Low complexity" evidence="2">
    <location>
        <begin position="821"/>
        <end position="834"/>
    </location>
</feature>
<dbReference type="Pfam" id="PF22697">
    <property type="entry name" value="SOS1_NGEF_PH"/>
    <property type="match status" value="1"/>
</dbReference>
<evidence type="ECO:0000256" key="1">
    <source>
        <dbReference type="ARBA" id="ARBA00022553"/>
    </source>
</evidence>
<name>A0A7R8W895_9CRUS</name>
<dbReference type="OrthoDB" id="1594986at2759"/>
<dbReference type="PROSITE" id="PS50003">
    <property type="entry name" value="PH_DOMAIN"/>
    <property type="match status" value="1"/>
</dbReference>
<dbReference type="GO" id="GO:0031267">
    <property type="term" value="F:small GTPase binding"/>
    <property type="evidence" value="ECO:0007669"/>
    <property type="project" value="TreeGrafter"/>
</dbReference>
<accession>A0A7R8W895</accession>
<dbReference type="PANTHER" id="PTHR45924">
    <property type="entry name" value="FI17866P1"/>
    <property type="match status" value="1"/>
</dbReference>
<dbReference type="SMART" id="SM00233">
    <property type="entry name" value="PH"/>
    <property type="match status" value="1"/>
</dbReference>
<dbReference type="SMART" id="SM00325">
    <property type="entry name" value="RhoGEF"/>
    <property type="match status" value="1"/>
</dbReference>
<dbReference type="InterPro" id="IPR011993">
    <property type="entry name" value="PH-like_dom_sf"/>
</dbReference>
<dbReference type="InterPro" id="IPR055251">
    <property type="entry name" value="SOS1_NGEF_PH"/>
</dbReference>
<feature type="compositionally biased region" description="Low complexity" evidence="2">
    <location>
        <begin position="744"/>
        <end position="754"/>
    </location>
</feature>
<sequence>MVCMTMVRSLPTPGSSSSEILADLMDTFDCLVSGGGGGGETEKRKSLTISETLSDVEALLNAHQCLLPSQDDLLQPPSTRPSSIVSTTSSSTSIGQNYLWNSAPLCHSSEAYLASVESLNDEEELDEDDPADASSSFNDSKGSREEPPTVLDAVLLEIIETERVFVRDLNDVIEATMSQSQKPLLWVLDCKRESRILLQLAALRGLHVIALQGLHAIALQGLHVIFGSRNNAALIGRVQGQQRILVPRFANKQLSFPCRKGYGVRPPMLGYLEIIRQDPKSPIQVSDRDTLFGNLSEIYAFNREFLTALEDGGLDPVHVSVFLRERQAALGHTLPLGSYLLKPVQRILKYHLLLQNIVKHIPESHAGYPILVNALSTMTGIAHHINEMKRKHEHAIRVQEIQSCLEGWMGDDLTTYGELVIESAFHLHGARGLRQVFLFERMLLLTKKKPGGKLVYKVHVLCSNLMLVESIPNEPLSFHVIPFDNPKVQYTLQARTTERKREWTTEIKRAILENYDAVIPTHARDLVMALGQERPEDDSSSYRSSNKRRPHTAPEYLDRLRPRKRKASSIQATLSAILSPYHRSQSVDSSSRRRPRSPEGWIGQRGVETPSPARRRKPTKASVPELVSPPAPVLPPSAETPPVERSPSPPNLSENRESLAQLVEELIMQNKEMAAMLKRRLRKVQASSSSRRHYPLPLSTSATSSTLASSTTTATSSSFESTSPQPSIASSRENLSELEDTTETESITSSGSKTQKFHRSVSLDSAKLIRAITKARKLSDRCAAKLVSLRSSSRDRNTIAEPSEDDEDDSAFQSMSGSIHLSMTESEPSPSSTLAFSPSPGEDHPDFKLYRSAKGRRSLRHVATSVRNKLTTLKTSVNARVDSVAVNVHSSLEDLLDDSNATSLVKQYTQAVKERISSIIGAAASEKDTYSFVMPQSPAPTALFLGSAKIGARLASIQDPVVANSYTDTRPRVLRHSYSDSFKEQLSPILARKKRSPVVEDSVYERELDQLENLMAGLTSITGDWGDSSVPSSPTKQTPSPPLARDSAVYSDEDRTPDSSLLGHILKNPLKKPPEPPVEPKPSSVMSRTESLFKAPQPSLAPVEPNPPSVRSLTESLSKPSQPSLAPMEPKPHFVRSLTEPLLRPPREEPGVKFQLSHHGSKAAPPIGREKVMSRLRSLEESANVPKRVVSPPQNMPPLRERREVFLGTAGSSPSSETLSGVSVLPKGWVQQIVGRLEGGTVTETVMEIGAPPGESES</sequence>
<gene>
    <name evidence="3" type="ORF">CTOB1V02_LOCUS2089</name>
</gene>
<feature type="region of interest" description="Disordered" evidence="2">
    <location>
        <begin position="684"/>
        <end position="760"/>
    </location>
</feature>
<feature type="compositionally biased region" description="Polar residues" evidence="2">
    <location>
        <begin position="1109"/>
        <end position="1124"/>
    </location>
</feature>
<feature type="compositionally biased region" description="Acidic residues" evidence="2">
    <location>
        <begin position="119"/>
        <end position="131"/>
    </location>
</feature>
<dbReference type="EMBL" id="OB660311">
    <property type="protein sequence ID" value="CAD7224119.1"/>
    <property type="molecule type" value="Genomic_DNA"/>
</dbReference>
<dbReference type="InterPro" id="IPR000219">
    <property type="entry name" value="DH_dom"/>
</dbReference>
<proteinExistence type="predicted"/>
<dbReference type="GO" id="GO:0005085">
    <property type="term" value="F:guanyl-nucleotide exchange factor activity"/>
    <property type="evidence" value="ECO:0007669"/>
    <property type="project" value="InterPro"/>
</dbReference>
<feature type="compositionally biased region" description="Low complexity" evidence="2">
    <location>
        <begin position="1028"/>
        <end position="1038"/>
    </location>
</feature>
<dbReference type="Gene3D" id="1.20.900.10">
    <property type="entry name" value="Dbl homology (DH) domain"/>
    <property type="match status" value="2"/>
</dbReference>
<dbReference type="InterPro" id="IPR001849">
    <property type="entry name" value="PH_domain"/>
</dbReference>
<feature type="region of interest" description="Disordered" evidence="2">
    <location>
        <begin position="1180"/>
        <end position="1199"/>
    </location>
</feature>